<evidence type="ECO:0000256" key="6">
    <source>
        <dbReference type="ARBA" id="ARBA00022826"/>
    </source>
</evidence>
<dbReference type="InterPro" id="IPR010617">
    <property type="entry name" value="TMEM175-like"/>
</dbReference>
<dbReference type="EMBL" id="CP019606">
    <property type="protein sequence ID" value="AQP47199.1"/>
    <property type="molecule type" value="Genomic_DNA"/>
</dbReference>
<evidence type="ECO:0000256" key="2">
    <source>
        <dbReference type="ARBA" id="ARBA00006920"/>
    </source>
</evidence>
<evidence type="ECO:0000313" key="14">
    <source>
        <dbReference type="EMBL" id="AQP47199.1"/>
    </source>
</evidence>
<dbReference type="GO" id="GO:0005267">
    <property type="term" value="F:potassium channel activity"/>
    <property type="evidence" value="ECO:0007669"/>
    <property type="project" value="UniProtKB-KW"/>
</dbReference>
<organism evidence="14 15">
    <name type="scientific">Tessaracoccus aquimaris</name>
    <dbReference type="NCBI Taxonomy" id="1332264"/>
    <lineage>
        <taxon>Bacteria</taxon>
        <taxon>Bacillati</taxon>
        <taxon>Actinomycetota</taxon>
        <taxon>Actinomycetes</taxon>
        <taxon>Propionibacteriales</taxon>
        <taxon>Propionibacteriaceae</taxon>
        <taxon>Tessaracoccus</taxon>
    </lineage>
</organism>
<evidence type="ECO:0000256" key="8">
    <source>
        <dbReference type="ARBA" id="ARBA00022989"/>
    </source>
</evidence>
<keyword evidence="7" id="KW-0630">Potassium</keyword>
<dbReference type="AlphaFoldDB" id="A0A1Q2CM67"/>
<feature type="transmembrane region" description="Helical" evidence="13">
    <location>
        <begin position="86"/>
        <end position="104"/>
    </location>
</feature>
<keyword evidence="8 13" id="KW-1133">Transmembrane helix</keyword>
<evidence type="ECO:0000256" key="5">
    <source>
        <dbReference type="ARBA" id="ARBA00022692"/>
    </source>
</evidence>
<evidence type="ECO:0000256" key="9">
    <source>
        <dbReference type="ARBA" id="ARBA00023065"/>
    </source>
</evidence>
<evidence type="ECO:0000256" key="11">
    <source>
        <dbReference type="ARBA" id="ARBA00023303"/>
    </source>
</evidence>
<evidence type="ECO:0000256" key="3">
    <source>
        <dbReference type="ARBA" id="ARBA00022448"/>
    </source>
</evidence>
<proteinExistence type="inferred from homology"/>
<keyword evidence="15" id="KW-1185">Reference proteome</keyword>
<evidence type="ECO:0008006" key="16">
    <source>
        <dbReference type="Google" id="ProtNLM"/>
    </source>
</evidence>
<reference evidence="15" key="1">
    <citation type="submission" date="2017-02" db="EMBL/GenBank/DDBJ databases">
        <title>Tessaracoccus aquaemaris sp. nov., isolated from the intestine of a Korean rockfish, Sebastes schlegelii, in a marine aquaculture pond.</title>
        <authorList>
            <person name="Tak E.J."/>
            <person name="Bae J.-W."/>
        </authorList>
    </citation>
    <scope>NUCLEOTIDE SEQUENCE [LARGE SCALE GENOMIC DNA]</scope>
    <source>
        <strain evidence="15">NSG39</strain>
    </source>
</reference>
<comment type="similarity">
    <text evidence="2">Belongs to the TMEM175 family.</text>
</comment>
<feature type="transmembrane region" description="Helical" evidence="13">
    <location>
        <begin position="124"/>
        <end position="143"/>
    </location>
</feature>
<accession>A0A1Q2CM67</accession>
<evidence type="ECO:0000256" key="10">
    <source>
        <dbReference type="ARBA" id="ARBA00023136"/>
    </source>
</evidence>
<keyword evidence="11" id="KW-0407">Ion channel</keyword>
<dbReference type="OrthoDB" id="7626281at2"/>
<dbReference type="RefSeq" id="WP_077685524.1">
    <property type="nucleotide sequence ID" value="NZ_CP019606.1"/>
</dbReference>
<evidence type="ECO:0000256" key="7">
    <source>
        <dbReference type="ARBA" id="ARBA00022958"/>
    </source>
</evidence>
<dbReference type="GO" id="GO:0016020">
    <property type="term" value="C:membrane"/>
    <property type="evidence" value="ECO:0007669"/>
    <property type="project" value="UniProtKB-SubCell"/>
</dbReference>
<evidence type="ECO:0000313" key="15">
    <source>
        <dbReference type="Proteomes" id="UP000188145"/>
    </source>
</evidence>
<dbReference type="Proteomes" id="UP000188145">
    <property type="component" value="Chromosome"/>
</dbReference>
<comment type="catalytic activity">
    <reaction evidence="12">
        <text>K(+)(in) = K(+)(out)</text>
        <dbReference type="Rhea" id="RHEA:29463"/>
        <dbReference type="ChEBI" id="CHEBI:29103"/>
    </reaction>
</comment>
<feature type="transmembrane region" description="Helical" evidence="13">
    <location>
        <begin position="184"/>
        <end position="202"/>
    </location>
</feature>
<dbReference type="GO" id="GO:0015252">
    <property type="term" value="F:proton channel activity"/>
    <property type="evidence" value="ECO:0007669"/>
    <property type="project" value="InterPro"/>
</dbReference>
<keyword evidence="6" id="KW-0631">Potassium channel</keyword>
<evidence type="ECO:0000256" key="13">
    <source>
        <dbReference type="SAM" id="Phobius"/>
    </source>
</evidence>
<evidence type="ECO:0000256" key="4">
    <source>
        <dbReference type="ARBA" id="ARBA00022538"/>
    </source>
</evidence>
<keyword evidence="4" id="KW-0633">Potassium transport</keyword>
<feature type="transmembrane region" description="Helical" evidence="13">
    <location>
        <begin position="18"/>
        <end position="36"/>
    </location>
</feature>
<keyword evidence="10 13" id="KW-0472">Membrane</keyword>
<keyword evidence="9" id="KW-0406">Ion transport</keyword>
<keyword evidence="5 13" id="KW-0812">Transmembrane</keyword>
<keyword evidence="3" id="KW-0813">Transport</keyword>
<evidence type="ECO:0000256" key="12">
    <source>
        <dbReference type="ARBA" id="ARBA00034430"/>
    </source>
</evidence>
<dbReference type="KEGG" id="tes:BW730_06425"/>
<evidence type="ECO:0000256" key="1">
    <source>
        <dbReference type="ARBA" id="ARBA00004141"/>
    </source>
</evidence>
<protein>
    <recommendedName>
        <fullName evidence="16">DUF1211 domain-containing membrane protein</fullName>
    </recommendedName>
</protein>
<feature type="transmembrane region" description="Helical" evidence="13">
    <location>
        <begin position="155"/>
        <end position="178"/>
    </location>
</feature>
<name>A0A1Q2CM67_9ACTN</name>
<sequence>MTTPQRTAQRFPAEQARAFADAVVAIAMTLLILPLMESAADVTRATSVPVWLDEHGSQLFSFVLSFGIIAMFWVNHHRTFQRVKEVDSGLLWCTMAWLLGIVWLPVATALSGHLEADDRAVKAVYIGSMTLVALLSLLQLLWLRAHPVLHEMDPATINGTVAMATAMLALFAVCLVVAVVFPGLSYFPLFLMVGVGPLGRLFKRIMGPGRPTGPEPQ</sequence>
<feature type="transmembrane region" description="Helical" evidence="13">
    <location>
        <begin position="56"/>
        <end position="74"/>
    </location>
</feature>
<comment type="subcellular location">
    <subcellularLocation>
        <location evidence="1">Membrane</location>
        <topology evidence="1">Multi-pass membrane protein</topology>
    </subcellularLocation>
</comment>
<gene>
    <name evidence="14" type="ORF">BW730_06425</name>
</gene>
<dbReference type="Pfam" id="PF06736">
    <property type="entry name" value="TMEM175"/>
    <property type="match status" value="1"/>
</dbReference>